<dbReference type="BioCyc" id="SESP1179773:BN6_RS20390-MONOMER"/>
<keyword evidence="3" id="KW-0408">Iron</keyword>
<dbReference type="GO" id="GO:0046872">
    <property type="term" value="F:metal ion binding"/>
    <property type="evidence" value="ECO:0007669"/>
    <property type="project" value="UniProtKB-KW"/>
</dbReference>
<comment type="similarity">
    <text evidence="4">Belongs to the cyclic nucleotide phosphodiesterase class-III family.</text>
</comment>
<organism evidence="6 7">
    <name type="scientific">Saccharothrix espanaensis (strain ATCC 51144 / DSM 44229 / JCM 9112 / NBRC 15066 / NRRL 15764)</name>
    <dbReference type="NCBI Taxonomy" id="1179773"/>
    <lineage>
        <taxon>Bacteria</taxon>
        <taxon>Bacillati</taxon>
        <taxon>Actinomycetota</taxon>
        <taxon>Actinomycetes</taxon>
        <taxon>Pseudonocardiales</taxon>
        <taxon>Pseudonocardiaceae</taxon>
        <taxon>Saccharothrix</taxon>
    </lineage>
</organism>
<dbReference type="STRING" id="1179773.BN6_42120"/>
<proteinExistence type="inferred from homology"/>
<dbReference type="HOGENOM" id="CLU_070320_2_1_11"/>
<protein>
    <submittedName>
        <fullName evidence="6">Metallophosphoesterase</fullName>
    </submittedName>
</protein>
<keyword evidence="2" id="KW-0378">Hydrolase</keyword>
<evidence type="ECO:0000259" key="5">
    <source>
        <dbReference type="Pfam" id="PF00149"/>
    </source>
</evidence>
<dbReference type="InterPro" id="IPR050884">
    <property type="entry name" value="CNP_phosphodiesterase-III"/>
</dbReference>
<dbReference type="PATRIC" id="fig|1179773.3.peg.4216"/>
<evidence type="ECO:0000313" key="7">
    <source>
        <dbReference type="Proteomes" id="UP000006281"/>
    </source>
</evidence>
<dbReference type="PANTHER" id="PTHR42988:SF2">
    <property type="entry name" value="CYCLIC NUCLEOTIDE PHOSPHODIESTERASE CBUA0032-RELATED"/>
    <property type="match status" value="1"/>
</dbReference>
<evidence type="ECO:0000256" key="4">
    <source>
        <dbReference type="ARBA" id="ARBA00025742"/>
    </source>
</evidence>
<dbReference type="PANTHER" id="PTHR42988">
    <property type="entry name" value="PHOSPHOHYDROLASE"/>
    <property type="match status" value="1"/>
</dbReference>
<evidence type="ECO:0000256" key="2">
    <source>
        <dbReference type="ARBA" id="ARBA00022801"/>
    </source>
</evidence>
<dbReference type="EMBL" id="HE804045">
    <property type="protein sequence ID" value="CCH31499.1"/>
    <property type="molecule type" value="Genomic_DNA"/>
</dbReference>
<keyword evidence="1" id="KW-0479">Metal-binding</keyword>
<dbReference type="Pfam" id="PF00149">
    <property type="entry name" value="Metallophos"/>
    <property type="match status" value="1"/>
</dbReference>
<dbReference type="InterPro" id="IPR029052">
    <property type="entry name" value="Metallo-depent_PP-like"/>
</dbReference>
<gene>
    <name evidence="6" type="ordered locus">BN6_42120</name>
</gene>
<dbReference type="AlphaFoldDB" id="K0K3Q0"/>
<dbReference type="eggNOG" id="COG1409">
    <property type="taxonomic scope" value="Bacteria"/>
</dbReference>
<dbReference type="GO" id="GO:0016787">
    <property type="term" value="F:hydrolase activity"/>
    <property type="evidence" value="ECO:0007669"/>
    <property type="project" value="UniProtKB-KW"/>
</dbReference>
<keyword evidence="7" id="KW-1185">Reference proteome</keyword>
<evidence type="ECO:0000256" key="1">
    <source>
        <dbReference type="ARBA" id="ARBA00022723"/>
    </source>
</evidence>
<evidence type="ECO:0000313" key="6">
    <source>
        <dbReference type="EMBL" id="CCH31499.1"/>
    </source>
</evidence>
<dbReference type="KEGG" id="sesp:BN6_42120"/>
<name>K0K3Q0_SACES</name>
<dbReference type="Gene3D" id="3.60.21.10">
    <property type="match status" value="1"/>
</dbReference>
<evidence type="ECO:0000256" key="3">
    <source>
        <dbReference type="ARBA" id="ARBA00023004"/>
    </source>
</evidence>
<dbReference type="SUPFAM" id="SSF56300">
    <property type="entry name" value="Metallo-dependent phosphatases"/>
    <property type="match status" value="1"/>
</dbReference>
<accession>K0K3Q0</accession>
<reference evidence="6 7" key="1">
    <citation type="journal article" date="2012" name="BMC Genomics">
        <title>Complete genome sequence of Saccharothrix espanaensis DSM 44229T and comparison to the other completely sequenced Pseudonocardiaceae.</title>
        <authorList>
            <person name="Strobel T."/>
            <person name="Al-Dilaimi A."/>
            <person name="Blom J."/>
            <person name="Gessner A."/>
            <person name="Kalinowski J."/>
            <person name="Luzhetska M."/>
            <person name="Puhler A."/>
            <person name="Szczepanowski R."/>
            <person name="Bechthold A."/>
            <person name="Ruckert C."/>
        </authorList>
    </citation>
    <scope>NUCLEOTIDE SEQUENCE [LARGE SCALE GENOMIC DNA]</scope>
    <source>
        <strain evidence="7">ATCC 51144 / DSM 44229 / JCM 9112 / NBRC 15066 / NRRL 15764</strain>
    </source>
</reference>
<dbReference type="Proteomes" id="UP000006281">
    <property type="component" value="Chromosome"/>
</dbReference>
<dbReference type="InterPro" id="IPR004843">
    <property type="entry name" value="Calcineurin-like_PHP"/>
</dbReference>
<sequence length="284" mass="30452">MIGATRRTVSVDRQGRAGGRFARLGPRSRSPVTRLDAVMVIAHLSDTHFDGDPRATDRARRVMDYLDALPGPLHAILVSGDIADHGLTPEYELARAHLVSTKVPVLLLPGNHDVRGNFREVLLGEAPGEGLGEGPVNRVVRVGGTVFALCDSSIPGRSDGLLEDGTLAWLDKVLARGAPTLVCLHHPPITVHEPTIDRIRLGQADRLAEVLTRHDNALAVLCGHAHTGATSTFAGRPVLVAPGVVSTLLLPWESTRVVDRDLPPALAFHVLADGRITTHYRVVP</sequence>
<feature type="domain" description="Calcineurin-like phosphoesterase" evidence="5">
    <location>
        <begin position="39"/>
        <end position="227"/>
    </location>
</feature>